<proteinExistence type="predicted"/>
<dbReference type="EMBL" id="JAHDYR010000001">
    <property type="protein sequence ID" value="KAG9397682.1"/>
    <property type="molecule type" value="Genomic_DNA"/>
</dbReference>
<accession>A0A8J6BD28</accession>
<feature type="region of interest" description="Disordered" evidence="1">
    <location>
        <begin position="123"/>
        <end position="144"/>
    </location>
</feature>
<dbReference type="AlphaFoldDB" id="A0A8J6BD28"/>
<evidence type="ECO:0000313" key="2">
    <source>
        <dbReference type="EMBL" id="KAG9397682.1"/>
    </source>
</evidence>
<feature type="region of interest" description="Disordered" evidence="1">
    <location>
        <begin position="166"/>
        <end position="189"/>
    </location>
</feature>
<feature type="compositionally biased region" description="Basic and acidic residues" evidence="1">
    <location>
        <begin position="126"/>
        <end position="144"/>
    </location>
</feature>
<sequence length="324" mass="37603">MSSSNAVYLDTSGDQNEKTSLLNFENTDMMEKTIMELDGKRHLQVLSTTTWSTHNQFRRSSAKINVMSVGMDQSQELDKISLLGNSEQVDPNSMQLFCLWRHTDGTYRMRKINDQYRMSRTTFEPQSREELERLAESAHKSLRERTKKIDEKIKDENKDRKIAEWLEKETKNEGNEFDEQDGHATDDDDDAAVEKDLDQVSRQFFDNVLYVEAPEDEEEADESMSEDDGQEMDVDGEMRAQTGKRKQPAQEFDRNDKAYANTVRLALEDYVGLEKGGTNENTLHNFLMTQFSEIRTDKKKLSIVKQVLKMCLDRRDGMVFLKAK</sequence>
<name>A0A8J6BD28_9EUKA</name>
<feature type="compositionally biased region" description="Basic and acidic residues" evidence="1">
    <location>
        <begin position="166"/>
        <end position="185"/>
    </location>
</feature>
<comment type="caution">
    <text evidence="2">The sequence shown here is derived from an EMBL/GenBank/DDBJ whole genome shotgun (WGS) entry which is preliminary data.</text>
</comment>
<organism evidence="2 3">
    <name type="scientific">Carpediemonas membranifera</name>
    <dbReference type="NCBI Taxonomy" id="201153"/>
    <lineage>
        <taxon>Eukaryota</taxon>
        <taxon>Metamonada</taxon>
        <taxon>Carpediemonas-like organisms</taxon>
        <taxon>Carpediemonas</taxon>
    </lineage>
</organism>
<evidence type="ECO:0000256" key="1">
    <source>
        <dbReference type="SAM" id="MobiDB-lite"/>
    </source>
</evidence>
<reference evidence="2" key="1">
    <citation type="submission" date="2021-05" db="EMBL/GenBank/DDBJ databases">
        <title>A free-living protist that lacks canonical eukaryotic 1 DNA replication and segregation systems.</title>
        <authorList>
            <person name="Salas-Leiva D.E."/>
            <person name="Tromer E.C."/>
            <person name="Curtis B.A."/>
            <person name="Jerlstrom-Hultqvist J."/>
            <person name="Kolisko M."/>
            <person name="Yi Z."/>
            <person name="Salas-Leiva J.S."/>
            <person name="Gallot-Lavallee L."/>
            <person name="Kops G.J.P.L."/>
            <person name="Archibald J.M."/>
            <person name="Simpson A.G.B."/>
            <person name="Roger A.J."/>
        </authorList>
    </citation>
    <scope>NUCLEOTIDE SEQUENCE</scope>
    <source>
        <strain evidence="2">BICM</strain>
    </source>
</reference>
<keyword evidence="3" id="KW-1185">Reference proteome</keyword>
<dbReference type="Proteomes" id="UP000717585">
    <property type="component" value="Unassembled WGS sequence"/>
</dbReference>
<evidence type="ECO:0000313" key="3">
    <source>
        <dbReference type="Proteomes" id="UP000717585"/>
    </source>
</evidence>
<protein>
    <submittedName>
        <fullName evidence="2">Uncharacterized protein</fullName>
    </submittedName>
</protein>
<gene>
    <name evidence="2" type="ORF">J8273_0812</name>
</gene>